<proteinExistence type="predicted"/>
<comment type="caution">
    <text evidence="1">The sequence shown here is derived from an EMBL/GenBank/DDBJ whole genome shotgun (WGS) entry which is preliminary data.</text>
</comment>
<evidence type="ECO:0000313" key="1">
    <source>
        <dbReference type="EMBL" id="TNV74995.1"/>
    </source>
</evidence>
<dbReference type="EMBL" id="RRYP01016530">
    <property type="protein sequence ID" value="TNV74995.1"/>
    <property type="molecule type" value="Genomic_DNA"/>
</dbReference>
<name>A0A8J8NIP6_HALGN</name>
<evidence type="ECO:0000313" key="2">
    <source>
        <dbReference type="Proteomes" id="UP000785679"/>
    </source>
</evidence>
<protein>
    <submittedName>
        <fullName evidence="1">Uncharacterized protein</fullName>
    </submittedName>
</protein>
<keyword evidence="2" id="KW-1185">Reference proteome</keyword>
<dbReference type="Proteomes" id="UP000785679">
    <property type="component" value="Unassembled WGS sequence"/>
</dbReference>
<reference evidence="1" key="1">
    <citation type="submission" date="2019-06" db="EMBL/GenBank/DDBJ databases">
        <authorList>
            <person name="Zheng W."/>
        </authorList>
    </citation>
    <scope>NUCLEOTIDE SEQUENCE</scope>
    <source>
        <strain evidence="1">QDHG01</strain>
    </source>
</reference>
<dbReference type="AlphaFoldDB" id="A0A8J8NIP6"/>
<sequence>MLLKIFAQIIGKLIIRLLTKSLQQLLGTPPPSRVTPCTTAYSPTQSQMTISFRSPTASSASRGTSLRTTQLTLKVSQIQVWSRVCAKTGVRRSAGLGSISRWFWPQKRRLVRYSRHMEQAGVYALIARIAVSHACLEVKKGAQHAGSDMVQRQLKILQKLENARLQSMRVMLPRKFCQFL</sequence>
<gene>
    <name evidence="1" type="ORF">FGO68_gene292</name>
</gene>
<accession>A0A8J8NIP6</accession>
<organism evidence="1 2">
    <name type="scientific">Halteria grandinella</name>
    <dbReference type="NCBI Taxonomy" id="5974"/>
    <lineage>
        <taxon>Eukaryota</taxon>
        <taxon>Sar</taxon>
        <taxon>Alveolata</taxon>
        <taxon>Ciliophora</taxon>
        <taxon>Intramacronucleata</taxon>
        <taxon>Spirotrichea</taxon>
        <taxon>Stichotrichia</taxon>
        <taxon>Sporadotrichida</taxon>
        <taxon>Halteriidae</taxon>
        <taxon>Halteria</taxon>
    </lineage>
</organism>